<protein>
    <submittedName>
        <fullName evidence="3">Phosphopeptide-binding protein</fullName>
    </submittedName>
</protein>
<dbReference type="SUPFAM" id="SSF49879">
    <property type="entry name" value="SMAD/FHA domain"/>
    <property type="match status" value="1"/>
</dbReference>
<organism evidence="3 4">
    <name type="scientific">Paraferrimonas sedimenticola</name>
    <dbReference type="NCBI Taxonomy" id="375674"/>
    <lineage>
        <taxon>Bacteria</taxon>
        <taxon>Pseudomonadati</taxon>
        <taxon>Pseudomonadota</taxon>
        <taxon>Gammaproteobacteria</taxon>
        <taxon>Alteromonadales</taxon>
        <taxon>Ferrimonadaceae</taxon>
        <taxon>Paraferrimonas</taxon>
    </lineage>
</organism>
<feature type="domain" description="FHA" evidence="2">
    <location>
        <begin position="32"/>
        <end position="82"/>
    </location>
</feature>
<dbReference type="PROSITE" id="PS50006">
    <property type="entry name" value="FHA_DOMAIN"/>
    <property type="match status" value="1"/>
</dbReference>
<dbReference type="SMART" id="SM00240">
    <property type="entry name" value="FHA"/>
    <property type="match status" value="1"/>
</dbReference>
<reference evidence="3" key="2">
    <citation type="submission" date="2023-01" db="EMBL/GenBank/DDBJ databases">
        <title>Draft genome sequence of Paraferrimonas sedimenticola strain NBRC 101628.</title>
        <authorList>
            <person name="Sun Q."/>
            <person name="Mori K."/>
        </authorList>
    </citation>
    <scope>NUCLEOTIDE SEQUENCE</scope>
    <source>
        <strain evidence="3">NBRC 101628</strain>
    </source>
</reference>
<dbReference type="InterPro" id="IPR008984">
    <property type="entry name" value="SMAD_FHA_dom_sf"/>
</dbReference>
<accession>A0AA37VY29</accession>
<evidence type="ECO:0000313" key="4">
    <source>
        <dbReference type="Proteomes" id="UP001161422"/>
    </source>
</evidence>
<dbReference type="EMBL" id="BSNC01000005">
    <property type="protein sequence ID" value="GLP96836.1"/>
    <property type="molecule type" value="Genomic_DNA"/>
</dbReference>
<dbReference type="NCBIfam" id="TIGR03354">
    <property type="entry name" value="VI_FHA"/>
    <property type="match status" value="1"/>
</dbReference>
<dbReference type="InterPro" id="IPR017735">
    <property type="entry name" value="T6SS_FHA"/>
</dbReference>
<proteinExistence type="predicted"/>
<sequence length="428" mass="47004">MAMATDIIIRITSGPKQDLALTEVRISKFDELVIGRGNDCDWPLNDASRMISREHAAIRFDGEHFRVTDTSTNGVFINGSRKAVGQGSGAQIVPGDTFDIGMYRFEVAACEVSQPATDVEGQLASAHPPNKESLTHFLRADSPSPKPTPTPVSEPAIPKKRSLGRAKGGLFAAPEGDRQHSITGGKVPHQAPIERPKPQKPPATDPQAQQSLDAFLEPESVQPPSTSPAQAPVQAEPARSAQGHWQSGFLQSLGSTEQDNGLDAQTMGLMVRALFEGTFELLKQREQFKREFRLQGTMLQAGQNNPLKFSISFEDAINRMLDKPKPGYLPPEKAVEEVFNDLKQHELALMAAMMESVEALLKGIAPERIADAIDQQGSGLLAKSKEARCWNEYQKLHAELVNGLNDDFNRAFGAEFVKRYERHHLKVN</sequence>
<reference evidence="3" key="1">
    <citation type="journal article" date="2014" name="Int. J. Syst. Evol. Microbiol.">
        <title>Complete genome sequence of Corynebacterium casei LMG S-19264T (=DSM 44701T), isolated from a smear-ripened cheese.</title>
        <authorList>
            <consortium name="US DOE Joint Genome Institute (JGI-PGF)"/>
            <person name="Walter F."/>
            <person name="Albersmeier A."/>
            <person name="Kalinowski J."/>
            <person name="Ruckert C."/>
        </authorList>
    </citation>
    <scope>NUCLEOTIDE SEQUENCE</scope>
    <source>
        <strain evidence="3">NBRC 101628</strain>
    </source>
</reference>
<name>A0AA37VY29_9GAMM</name>
<evidence type="ECO:0000313" key="3">
    <source>
        <dbReference type="EMBL" id="GLP96836.1"/>
    </source>
</evidence>
<dbReference type="InterPro" id="IPR000253">
    <property type="entry name" value="FHA_dom"/>
</dbReference>
<dbReference type="InterPro" id="IPR046883">
    <property type="entry name" value="T6SS_FHA_C"/>
</dbReference>
<dbReference type="Gene3D" id="2.60.200.20">
    <property type="match status" value="1"/>
</dbReference>
<dbReference type="CDD" id="cd00060">
    <property type="entry name" value="FHA"/>
    <property type="match status" value="1"/>
</dbReference>
<dbReference type="AlphaFoldDB" id="A0AA37VY29"/>
<evidence type="ECO:0000259" key="2">
    <source>
        <dbReference type="PROSITE" id="PS50006"/>
    </source>
</evidence>
<feature type="region of interest" description="Disordered" evidence="1">
    <location>
        <begin position="135"/>
        <end position="244"/>
    </location>
</feature>
<keyword evidence="4" id="KW-1185">Reference proteome</keyword>
<comment type="caution">
    <text evidence="3">The sequence shown here is derived from an EMBL/GenBank/DDBJ whole genome shotgun (WGS) entry which is preliminary data.</text>
</comment>
<dbReference type="Pfam" id="PF00498">
    <property type="entry name" value="FHA"/>
    <property type="match status" value="1"/>
</dbReference>
<evidence type="ECO:0000256" key="1">
    <source>
        <dbReference type="SAM" id="MobiDB-lite"/>
    </source>
</evidence>
<gene>
    <name evidence="3" type="primary">fha1</name>
    <name evidence="3" type="ORF">GCM10007895_21420</name>
</gene>
<dbReference type="Proteomes" id="UP001161422">
    <property type="component" value="Unassembled WGS sequence"/>
</dbReference>
<dbReference type="Pfam" id="PF20232">
    <property type="entry name" value="T6SS_FHA_C"/>
    <property type="match status" value="1"/>
</dbReference>